<dbReference type="Proteomes" id="UP001303046">
    <property type="component" value="Unassembled WGS sequence"/>
</dbReference>
<feature type="domain" description="IFT140 first beta-propeller" evidence="1">
    <location>
        <begin position="5"/>
        <end position="124"/>
    </location>
</feature>
<dbReference type="Gene3D" id="2.130.10.10">
    <property type="entry name" value="YVTN repeat-like/Quinoprotein amine dehydrogenase"/>
    <property type="match status" value="1"/>
</dbReference>
<dbReference type="InterPro" id="IPR056154">
    <property type="entry name" value="Beta-prop_IFT140_1st"/>
</dbReference>
<reference evidence="2 3" key="1">
    <citation type="submission" date="2023-08" db="EMBL/GenBank/DDBJ databases">
        <title>A Necator americanus chromosomal reference genome.</title>
        <authorList>
            <person name="Ilik V."/>
            <person name="Petrzelkova K.J."/>
            <person name="Pardy F."/>
            <person name="Fuh T."/>
            <person name="Niatou-Singa F.S."/>
            <person name="Gouil Q."/>
            <person name="Baker L."/>
            <person name="Ritchie M.E."/>
            <person name="Jex A.R."/>
            <person name="Gazzola D."/>
            <person name="Li H."/>
            <person name="Toshio Fujiwara R."/>
            <person name="Zhan B."/>
            <person name="Aroian R.V."/>
            <person name="Pafco B."/>
            <person name="Schwarz E.M."/>
        </authorList>
    </citation>
    <scope>NUCLEOTIDE SEQUENCE [LARGE SCALE GENOMIC DNA]</scope>
    <source>
        <strain evidence="2 3">Aroian</strain>
        <tissue evidence="2">Whole animal</tissue>
    </source>
</reference>
<dbReference type="EMBL" id="JAVFWL010000002">
    <property type="protein sequence ID" value="KAK6735121.1"/>
    <property type="molecule type" value="Genomic_DNA"/>
</dbReference>
<evidence type="ECO:0000313" key="3">
    <source>
        <dbReference type="Proteomes" id="UP001303046"/>
    </source>
</evidence>
<name>A0ABR1CB17_NECAM</name>
<evidence type="ECO:0000259" key="1">
    <source>
        <dbReference type="Pfam" id="PF23383"/>
    </source>
</evidence>
<gene>
    <name evidence="2" type="primary">Necator_chrII.g6152</name>
    <name evidence="2" type="ORF">RB195_018359</name>
</gene>
<dbReference type="SUPFAM" id="SSF69322">
    <property type="entry name" value="Tricorn protease domain 2"/>
    <property type="match status" value="1"/>
</dbReference>
<accession>A0ABR1CB17</accession>
<evidence type="ECO:0000313" key="2">
    <source>
        <dbReference type="EMBL" id="KAK6735121.1"/>
    </source>
</evidence>
<keyword evidence="3" id="KW-1185">Reference proteome</keyword>
<sequence length="165" mass="18281">MEKIFSWSSCSGWLCLACPVQDAVQINFFTHKGSRSENVVVQRKSDVSTIAWHPTEVIVCVAWSDGLLNILSPESSEYAATENVGSKVLFLSWSADGKSLCAAKEDGKCYLYASNGKNSLIKSAECQINDRPTAMCDRVSVLLNRGNPRGPLRVRQSRNKYRQDS</sequence>
<comment type="caution">
    <text evidence="2">The sequence shown here is derived from an EMBL/GenBank/DDBJ whole genome shotgun (WGS) entry which is preliminary data.</text>
</comment>
<protein>
    <recommendedName>
        <fullName evidence="1">IFT140 first beta-propeller domain-containing protein</fullName>
    </recommendedName>
</protein>
<dbReference type="Pfam" id="PF23383">
    <property type="entry name" value="Beta-prop_IFT140_1st"/>
    <property type="match status" value="1"/>
</dbReference>
<proteinExistence type="predicted"/>
<organism evidence="2 3">
    <name type="scientific">Necator americanus</name>
    <name type="common">Human hookworm</name>
    <dbReference type="NCBI Taxonomy" id="51031"/>
    <lineage>
        <taxon>Eukaryota</taxon>
        <taxon>Metazoa</taxon>
        <taxon>Ecdysozoa</taxon>
        <taxon>Nematoda</taxon>
        <taxon>Chromadorea</taxon>
        <taxon>Rhabditida</taxon>
        <taxon>Rhabditina</taxon>
        <taxon>Rhabditomorpha</taxon>
        <taxon>Strongyloidea</taxon>
        <taxon>Ancylostomatidae</taxon>
        <taxon>Bunostominae</taxon>
        <taxon>Necator</taxon>
    </lineage>
</organism>
<dbReference type="InterPro" id="IPR015943">
    <property type="entry name" value="WD40/YVTN_repeat-like_dom_sf"/>
</dbReference>